<dbReference type="Pfam" id="PF05450">
    <property type="entry name" value="Nicastrin"/>
    <property type="match status" value="1"/>
</dbReference>
<dbReference type="Proteomes" id="UP000271162">
    <property type="component" value="Unassembled WGS sequence"/>
</dbReference>
<feature type="domain" description="Nicastrin small lobe" evidence="12">
    <location>
        <begin position="40"/>
        <end position="217"/>
    </location>
</feature>
<dbReference type="InterPro" id="IPR041084">
    <property type="entry name" value="Ncstrn_small"/>
</dbReference>
<evidence type="ECO:0000259" key="12">
    <source>
        <dbReference type="Pfam" id="PF18266"/>
    </source>
</evidence>
<dbReference type="Pfam" id="PF18266">
    <property type="entry name" value="Ncstrn_small"/>
    <property type="match status" value="1"/>
</dbReference>
<proteinExistence type="inferred from homology"/>
<comment type="subcellular location">
    <subcellularLocation>
        <location evidence="1">Membrane</location>
        <topology evidence="1">Single-pass type I membrane protein</topology>
    </subcellularLocation>
</comment>
<evidence type="ECO:0000256" key="2">
    <source>
        <dbReference type="ARBA" id="ARBA00007717"/>
    </source>
</evidence>
<sequence length="712" mass="79016">MLALPALLLLTSCCVFATYGEGLSEDIYITIPVAEGVAGYRLFNGTHQFGFHSSRADSRGVVVKLGRGEKAGLRDCWRSRFRNYLGKYHVLLSADMIDRSVVQEILNSDCIAGLIIVDPESAIEPTEPLSHDGMCPNQYSDVYGESCSTSNAWNDPGYVLSDGLRNVDWKMQVLYMYNKTHVEAINKCYNLYNVPTGGESAVDFPFCAASFGVFSTAAGSTEICYRRSKPWSRLFDLSIENRDDLCSPLVGVNVLAYLPPKVYNEAAPAHTARYLMLSARMDSFGLIPEISPGEISVLTSVIALLAASHAIGQNSDIFEKAANASNRYVISAFFDGESFDYIGSSDAAFDLMNGEFPRKLSGKIKTQLDPIVASQLEAIIEVQQLGSGDGAQLTAHADGRQFKSGKLDDLLRSLSAGASVEGGSLKPPTGNARMPPASWHSFYRIEPSIRGIVLAPFGEKYNYRRINSMLDFAQWNSSQRSAAESEVAIASSALLRAAADHVRLDDGQKLAIRIDREFIKKLFECFVYSSDWFSCEYLSRINEGRLKKSSAFYTGKSTYVSAGYRNPLRFFLEWLAIYATGSTSYTSNVKDKNTCDDLGGNQNVYIYSWQADPDTGAHYCYRSSVDVYQVNSPAFRIPNYDFTNHTYSTWSESLYSIDSLRLYLVEQESFERVMLVFGMLFALISFLFVGRCTENSFIIDEGERLAKEGEPL</sequence>
<protein>
    <recommendedName>
        <fullName evidence="3">Nicastrin</fullName>
    </recommendedName>
</protein>
<dbReference type="AlphaFoldDB" id="A0A0N4YB32"/>
<dbReference type="PANTHER" id="PTHR21092:SF0">
    <property type="entry name" value="NICASTRIN"/>
    <property type="match status" value="1"/>
</dbReference>
<keyword evidence="9" id="KW-0325">Glycoprotein</keyword>
<evidence type="ECO:0000256" key="10">
    <source>
        <dbReference type="SAM" id="Phobius"/>
    </source>
</evidence>
<evidence type="ECO:0000313" key="15">
    <source>
        <dbReference type="WBParaSite" id="NBR_0001364501-mRNA-1"/>
    </source>
</evidence>
<dbReference type="WBParaSite" id="NBR_0001364501-mRNA-1">
    <property type="protein sequence ID" value="NBR_0001364501-mRNA-1"/>
    <property type="gene ID" value="NBR_0001364501"/>
</dbReference>
<dbReference type="EMBL" id="UYSL01021104">
    <property type="protein sequence ID" value="VDL77235.1"/>
    <property type="molecule type" value="Genomic_DNA"/>
</dbReference>
<evidence type="ECO:0000313" key="14">
    <source>
        <dbReference type="Proteomes" id="UP000271162"/>
    </source>
</evidence>
<dbReference type="PANTHER" id="PTHR21092">
    <property type="entry name" value="NICASTRIN"/>
    <property type="match status" value="1"/>
</dbReference>
<keyword evidence="4 10" id="KW-0812">Transmembrane</keyword>
<evidence type="ECO:0000256" key="6">
    <source>
        <dbReference type="ARBA" id="ARBA00022976"/>
    </source>
</evidence>
<dbReference type="STRING" id="27835.A0A0N4YB32"/>
<keyword evidence="6" id="KW-0914">Notch signaling pathway</keyword>
<evidence type="ECO:0000256" key="8">
    <source>
        <dbReference type="ARBA" id="ARBA00023136"/>
    </source>
</evidence>
<evidence type="ECO:0000256" key="3">
    <source>
        <dbReference type="ARBA" id="ARBA00015303"/>
    </source>
</evidence>
<reference evidence="13 14" key="2">
    <citation type="submission" date="2018-11" db="EMBL/GenBank/DDBJ databases">
        <authorList>
            <consortium name="Pathogen Informatics"/>
        </authorList>
    </citation>
    <scope>NUCLEOTIDE SEQUENCE [LARGE SCALE GENOMIC DNA]</scope>
</reference>
<keyword evidence="14" id="KW-1185">Reference proteome</keyword>
<organism evidence="15">
    <name type="scientific">Nippostrongylus brasiliensis</name>
    <name type="common">Rat hookworm</name>
    <dbReference type="NCBI Taxonomy" id="27835"/>
    <lineage>
        <taxon>Eukaryota</taxon>
        <taxon>Metazoa</taxon>
        <taxon>Ecdysozoa</taxon>
        <taxon>Nematoda</taxon>
        <taxon>Chromadorea</taxon>
        <taxon>Rhabditida</taxon>
        <taxon>Rhabditina</taxon>
        <taxon>Rhabditomorpha</taxon>
        <taxon>Strongyloidea</taxon>
        <taxon>Heligmosomidae</taxon>
        <taxon>Nippostrongylus</taxon>
    </lineage>
</organism>
<feature type="transmembrane region" description="Helical" evidence="10">
    <location>
        <begin position="673"/>
        <end position="690"/>
    </location>
</feature>
<dbReference type="GO" id="GO:0007220">
    <property type="term" value="P:Notch receptor processing"/>
    <property type="evidence" value="ECO:0007669"/>
    <property type="project" value="TreeGrafter"/>
</dbReference>
<dbReference type="OMA" id="ECVYPGV"/>
<dbReference type="GO" id="GO:0005886">
    <property type="term" value="C:plasma membrane"/>
    <property type="evidence" value="ECO:0007669"/>
    <property type="project" value="TreeGrafter"/>
</dbReference>
<evidence type="ECO:0000256" key="4">
    <source>
        <dbReference type="ARBA" id="ARBA00022692"/>
    </source>
</evidence>
<dbReference type="InterPro" id="IPR008710">
    <property type="entry name" value="Nicastrin"/>
</dbReference>
<feature type="chain" id="PRO_5043125404" description="Nicastrin" evidence="11">
    <location>
        <begin position="23"/>
        <end position="712"/>
    </location>
</feature>
<dbReference type="Gene3D" id="3.40.630.10">
    <property type="entry name" value="Zn peptidases"/>
    <property type="match status" value="1"/>
</dbReference>
<gene>
    <name evidence="13" type="ORF">NBR_LOCUS13646</name>
</gene>
<accession>A0A0N4YB32</accession>
<evidence type="ECO:0000256" key="7">
    <source>
        <dbReference type="ARBA" id="ARBA00022989"/>
    </source>
</evidence>
<keyword evidence="7 10" id="KW-1133">Transmembrane helix</keyword>
<dbReference type="GO" id="GO:0016485">
    <property type="term" value="P:protein processing"/>
    <property type="evidence" value="ECO:0007669"/>
    <property type="project" value="InterPro"/>
</dbReference>
<comment type="similarity">
    <text evidence="2">Belongs to the nicastrin family.</text>
</comment>
<evidence type="ECO:0000256" key="11">
    <source>
        <dbReference type="SAM" id="SignalP"/>
    </source>
</evidence>
<evidence type="ECO:0000256" key="1">
    <source>
        <dbReference type="ARBA" id="ARBA00004479"/>
    </source>
</evidence>
<evidence type="ECO:0000256" key="5">
    <source>
        <dbReference type="ARBA" id="ARBA00022729"/>
    </source>
</evidence>
<keyword evidence="5 11" id="KW-0732">Signal</keyword>
<dbReference type="GO" id="GO:0007219">
    <property type="term" value="P:Notch signaling pathway"/>
    <property type="evidence" value="ECO:0007669"/>
    <property type="project" value="UniProtKB-KW"/>
</dbReference>
<reference evidence="15" key="1">
    <citation type="submission" date="2017-02" db="UniProtKB">
        <authorList>
            <consortium name="WormBaseParasite"/>
        </authorList>
    </citation>
    <scope>IDENTIFICATION</scope>
</reference>
<feature type="signal peptide" evidence="11">
    <location>
        <begin position="1"/>
        <end position="22"/>
    </location>
</feature>
<keyword evidence="8 10" id="KW-0472">Membrane</keyword>
<evidence type="ECO:0000313" key="13">
    <source>
        <dbReference type="EMBL" id="VDL77235.1"/>
    </source>
</evidence>
<evidence type="ECO:0000256" key="9">
    <source>
        <dbReference type="ARBA" id="ARBA00023180"/>
    </source>
</evidence>
<name>A0A0N4YB32_NIPBR</name>